<feature type="domain" description="Cytochrome c" evidence="6">
    <location>
        <begin position="50"/>
        <end position="131"/>
    </location>
</feature>
<dbReference type="Pfam" id="PF00034">
    <property type="entry name" value="Cytochrom_C"/>
    <property type="match status" value="1"/>
</dbReference>
<comment type="caution">
    <text evidence="7">The sequence shown here is derived from an EMBL/GenBank/DDBJ whole genome shotgun (WGS) entry which is preliminary data.</text>
</comment>
<dbReference type="InterPro" id="IPR009056">
    <property type="entry name" value="Cyt_c-like_dom"/>
</dbReference>
<proteinExistence type="predicted"/>
<evidence type="ECO:0000313" key="7">
    <source>
        <dbReference type="EMBL" id="MBC8755235.1"/>
    </source>
</evidence>
<protein>
    <submittedName>
        <fullName evidence="7">Cytochrome c</fullName>
    </submittedName>
</protein>
<evidence type="ECO:0000259" key="6">
    <source>
        <dbReference type="PROSITE" id="PS51007"/>
    </source>
</evidence>
<evidence type="ECO:0000256" key="2">
    <source>
        <dbReference type="ARBA" id="ARBA00022723"/>
    </source>
</evidence>
<keyword evidence="2 4" id="KW-0479">Metal-binding</keyword>
<keyword evidence="5" id="KW-1133">Transmembrane helix</keyword>
<dbReference type="InterPro" id="IPR036909">
    <property type="entry name" value="Cyt_c-like_dom_sf"/>
</dbReference>
<organism evidence="7 8">
    <name type="scientific">Kordia aestuariivivens</name>
    <dbReference type="NCBI Taxonomy" id="2759037"/>
    <lineage>
        <taxon>Bacteria</taxon>
        <taxon>Pseudomonadati</taxon>
        <taxon>Bacteroidota</taxon>
        <taxon>Flavobacteriia</taxon>
        <taxon>Flavobacteriales</taxon>
        <taxon>Flavobacteriaceae</taxon>
        <taxon>Kordia</taxon>
    </lineage>
</organism>
<name>A0ABR7Q9J6_9FLAO</name>
<reference evidence="7 8" key="1">
    <citation type="submission" date="2020-07" db="EMBL/GenBank/DDBJ databases">
        <title>Description of Kordia aestuariivivens sp. nov., isolated from a tidal flat.</title>
        <authorList>
            <person name="Park S."/>
            <person name="Yoon J.-H."/>
        </authorList>
    </citation>
    <scope>NUCLEOTIDE SEQUENCE [LARGE SCALE GENOMIC DNA]</scope>
    <source>
        <strain evidence="7 8">YSTF-M3</strain>
    </source>
</reference>
<dbReference type="RefSeq" id="WP_187562285.1">
    <property type="nucleotide sequence ID" value="NZ_JACGWS010000006.1"/>
</dbReference>
<keyword evidence="1 4" id="KW-0349">Heme</keyword>
<evidence type="ECO:0000256" key="4">
    <source>
        <dbReference type="PROSITE-ProRule" id="PRU00433"/>
    </source>
</evidence>
<keyword evidence="5" id="KW-0472">Membrane</keyword>
<keyword evidence="5" id="KW-0812">Transmembrane</keyword>
<dbReference type="Proteomes" id="UP000619238">
    <property type="component" value="Unassembled WGS sequence"/>
</dbReference>
<evidence type="ECO:0000256" key="5">
    <source>
        <dbReference type="SAM" id="Phobius"/>
    </source>
</evidence>
<accession>A0ABR7Q9J6</accession>
<evidence type="ECO:0000313" key="8">
    <source>
        <dbReference type="Proteomes" id="UP000619238"/>
    </source>
</evidence>
<dbReference type="EMBL" id="JACGWS010000006">
    <property type="protein sequence ID" value="MBC8755235.1"/>
    <property type="molecule type" value="Genomic_DNA"/>
</dbReference>
<dbReference type="SUPFAM" id="SSF46626">
    <property type="entry name" value="Cytochrome c"/>
    <property type="match status" value="1"/>
</dbReference>
<evidence type="ECO:0000256" key="3">
    <source>
        <dbReference type="ARBA" id="ARBA00023004"/>
    </source>
</evidence>
<evidence type="ECO:0000256" key="1">
    <source>
        <dbReference type="ARBA" id="ARBA00022617"/>
    </source>
</evidence>
<dbReference type="Gene3D" id="1.10.760.10">
    <property type="entry name" value="Cytochrome c-like domain"/>
    <property type="match status" value="1"/>
</dbReference>
<gene>
    <name evidence="7" type="ORF">H2O64_11160</name>
</gene>
<sequence>MKIAVSIFIFIISAGMAILFLVNVKEQKEIYAQQPVFVCGNAFFDTETSEEARQGKSLFNANCAACHKLDTQSTGPPLRNINERYTSEAIIKFIRNDFSGEIKYTNERGYKCTSFPDLSDDAIKNILSYTN</sequence>
<keyword evidence="3 4" id="KW-0408">Iron</keyword>
<dbReference type="PROSITE" id="PS51007">
    <property type="entry name" value="CYTC"/>
    <property type="match status" value="1"/>
</dbReference>
<feature type="transmembrane region" description="Helical" evidence="5">
    <location>
        <begin position="6"/>
        <end position="24"/>
    </location>
</feature>
<keyword evidence="8" id="KW-1185">Reference proteome</keyword>